<accession>A0A644Z9S6</accession>
<sequence>MIHQIAVALSHGIRAATIRRIPNELSHCGENRLVPEPVAFRPVLGLIASGKREKQRYVGVRFAAAQHGFRGERIKPARAACEKEGNPVLQRAKNGGFQKALELPHAALFFVSAIRQRFRTVTGKAAGAQGRAVKFREALHPSSVGRSGPAQGWYPRSAWRRTRR</sequence>
<evidence type="ECO:0000313" key="2">
    <source>
        <dbReference type="EMBL" id="MPM37592.1"/>
    </source>
</evidence>
<dbReference type="EMBL" id="VSSQ01008004">
    <property type="protein sequence ID" value="MPM37592.1"/>
    <property type="molecule type" value="Genomic_DNA"/>
</dbReference>
<comment type="caution">
    <text evidence="2">The sequence shown here is derived from an EMBL/GenBank/DDBJ whole genome shotgun (WGS) entry which is preliminary data.</text>
</comment>
<protein>
    <submittedName>
        <fullName evidence="2">Uncharacterized protein</fullName>
    </submittedName>
</protein>
<feature type="region of interest" description="Disordered" evidence="1">
    <location>
        <begin position="141"/>
        <end position="164"/>
    </location>
</feature>
<dbReference type="AlphaFoldDB" id="A0A644Z9S6"/>
<proteinExistence type="predicted"/>
<gene>
    <name evidence="2" type="ORF">SDC9_84210</name>
</gene>
<reference evidence="2" key="1">
    <citation type="submission" date="2019-08" db="EMBL/GenBank/DDBJ databases">
        <authorList>
            <person name="Kucharzyk K."/>
            <person name="Murdoch R.W."/>
            <person name="Higgins S."/>
            <person name="Loffler F."/>
        </authorList>
    </citation>
    <scope>NUCLEOTIDE SEQUENCE</scope>
</reference>
<organism evidence="2">
    <name type="scientific">bioreactor metagenome</name>
    <dbReference type="NCBI Taxonomy" id="1076179"/>
    <lineage>
        <taxon>unclassified sequences</taxon>
        <taxon>metagenomes</taxon>
        <taxon>ecological metagenomes</taxon>
    </lineage>
</organism>
<evidence type="ECO:0000256" key="1">
    <source>
        <dbReference type="SAM" id="MobiDB-lite"/>
    </source>
</evidence>
<name>A0A644Z9S6_9ZZZZ</name>